<keyword evidence="3" id="KW-0804">Transcription</keyword>
<dbReference type="Proteomes" id="UP000487757">
    <property type="component" value="Unassembled WGS sequence"/>
</dbReference>
<sequence>MKKIINNFEEQCAFQELLKVIGGKWSMSIIYVLFSGKKRFSELERTVPHINTRMLVKELKNLAEYKIITREVFATVPPTVEYSLTIKGKKLEPIINDFYNWGVDNLYDYPVK</sequence>
<dbReference type="OrthoDB" id="2619345at2"/>
<dbReference type="PANTHER" id="PTHR33204:SF29">
    <property type="entry name" value="TRANSCRIPTIONAL REGULATOR"/>
    <property type="match status" value="1"/>
</dbReference>
<dbReference type="Gene3D" id="1.10.10.10">
    <property type="entry name" value="Winged helix-like DNA-binding domain superfamily/Winged helix DNA-binding domain"/>
    <property type="match status" value="1"/>
</dbReference>
<evidence type="ECO:0000313" key="5">
    <source>
        <dbReference type="EMBL" id="MRX78716.1"/>
    </source>
</evidence>
<dbReference type="GO" id="GO:0003677">
    <property type="term" value="F:DNA binding"/>
    <property type="evidence" value="ECO:0007669"/>
    <property type="project" value="UniProtKB-KW"/>
</dbReference>
<dbReference type="PROSITE" id="PS51118">
    <property type="entry name" value="HTH_HXLR"/>
    <property type="match status" value="1"/>
</dbReference>
<name>A0A7K0G6W5_9SPHI</name>
<evidence type="ECO:0000256" key="3">
    <source>
        <dbReference type="ARBA" id="ARBA00023163"/>
    </source>
</evidence>
<protein>
    <submittedName>
        <fullName evidence="5">Transcriptional regulator</fullName>
    </submittedName>
</protein>
<evidence type="ECO:0000313" key="6">
    <source>
        <dbReference type="Proteomes" id="UP000487757"/>
    </source>
</evidence>
<organism evidence="5 6">
    <name type="scientific">Pedobacter petrophilus</name>
    <dbReference type="NCBI Taxonomy" id="1908241"/>
    <lineage>
        <taxon>Bacteria</taxon>
        <taxon>Pseudomonadati</taxon>
        <taxon>Bacteroidota</taxon>
        <taxon>Sphingobacteriia</taxon>
        <taxon>Sphingobacteriales</taxon>
        <taxon>Sphingobacteriaceae</taxon>
        <taxon>Pedobacter</taxon>
    </lineage>
</organism>
<accession>A0A7K0G6W5</accession>
<evidence type="ECO:0000256" key="2">
    <source>
        <dbReference type="ARBA" id="ARBA00023125"/>
    </source>
</evidence>
<evidence type="ECO:0000256" key="1">
    <source>
        <dbReference type="ARBA" id="ARBA00023015"/>
    </source>
</evidence>
<dbReference type="SUPFAM" id="SSF46785">
    <property type="entry name" value="Winged helix' DNA-binding domain"/>
    <property type="match status" value="1"/>
</dbReference>
<dbReference type="InterPro" id="IPR002577">
    <property type="entry name" value="HTH_HxlR"/>
</dbReference>
<dbReference type="Pfam" id="PF01638">
    <property type="entry name" value="HxlR"/>
    <property type="match status" value="1"/>
</dbReference>
<dbReference type="AlphaFoldDB" id="A0A7K0G6W5"/>
<keyword evidence="1" id="KW-0805">Transcription regulation</keyword>
<gene>
    <name evidence="5" type="ORF">GJU39_21810</name>
</gene>
<keyword evidence="6" id="KW-1185">Reference proteome</keyword>
<dbReference type="EMBL" id="WKKH01000068">
    <property type="protein sequence ID" value="MRX78716.1"/>
    <property type="molecule type" value="Genomic_DNA"/>
</dbReference>
<dbReference type="InterPro" id="IPR036390">
    <property type="entry name" value="WH_DNA-bd_sf"/>
</dbReference>
<dbReference type="PANTHER" id="PTHR33204">
    <property type="entry name" value="TRANSCRIPTIONAL REGULATOR, MARR FAMILY"/>
    <property type="match status" value="1"/>
</dbReference>
<dbReference type="InterPro" id="IPR036388">
    <property type="entry name" value="WH-like_DNA-bd_sf"/>
</dbReference>
<feature type="domain" description="HTH hxlR-type" evidence="4">
    <location>
        <begin position="12"/>
        <end position="110"/>
    </location>
</feature>
<evidence type="ECO:0000259" key="4">
    <source>
        <dbReference type="PROSITE" id="PS51118"/>
    </source>
</evidence>
<dbReference type="RefSeq" id="WP_154283116.1">
    <property type="nucleotide sequence ID" value="NZ_JBHUJQ010000001.1"/>
</dbReference>
<comment type="caution">
    <text evidence="5">The sequence shown here is derived from an EMBL/GenBank/DDBJ whole genome shotgun (WGS) entry which is preliminary data.</text>
</comment>
<proteinExistence type="predicted"/>
<keyword evidence="2" id="KW-0238">DNA-binding</keyword>
<reference evidence="5 6" key="1">
    <citation type="submission" date="2019-11" db="EMBL/GenBank/DDBJ databases">
        <title>Pedobacter petrophilus genome.</title>
        <authorList>
            <person name="Feldbauer M.J."/>
            <person name="Newman J.D."/>
        </authorList>
    </citation>
    <scope>NUCLEOTIDE SEQUENCE [LARGE SCALE GENOMIC DNA]</scope>
    <source>
        <strain evidence="5 6">LMG 29686</strain>
    </source>
</reference>